<gene>
    <name evidence="1" type="ORF">VP01_8560g1</name>
</gene>
<keyword evidence="2" id="KW-1185">Reference proteome</keyword>
<dbReference type="PANTHER" id="PTHR33096:SF1">
    <property type="entry name" value="CXC1-LIKE CYSTEINE CLUSTER ASSOCIATED WITH KDZ TRANSPOSASES DOMAIN-CONTAINING PROTEIN"/>
    <property type="match status" value="1"/>
</dbReference>
<protein>
    <submittedName>
        <fullName evidence="1">Uncharacterized protein</fullName>
    </submittedName>
</protein>
<reference evidence="1 2" key="1">
    <citation type="submission" date="2015-08" db="EMBL/GenBank/DDBJ databases">
        <title>Next Generation Sequencing and Analysis of the Genome of Puccinia sorghi L Schw, the Causal Agent of Maize Common Rust.</title>
        <authorList>
            <person name="Rochi L."/>
            <person name="Burguener G."/>
            <person name="Darino M."/>
            <person name="Turjanski A."/>
            <person name="Kreff E."/>
            <person name="Dieguez M.J."/>
            <person name="Sacco F."/>
        </authorList>
    </citation>
    <scope>NUCLEOTIDE SEQUENCE [LARGE SCALE GENOMIC DNA]</scope>
    <source>
        <strain evidence="1 2">RO10H11247</strain>
    </source>
</reference>
<accession>A0A0L6U8Z9</accession>
<dbReference type="VEuPathDB" id="FungiDB:VP01_8560g1"/>
<dbReference type="STRING" id="27349.A0A0L6U8Z9"/>
<evidence type="ECO:0000313" key="1">
    <source>
        <dbReference type="EMBL" id="KNZ45023.1"/>
    </source>
</evidence>
<proteinExistence type="predicted"/>
<comment type="caution">
    <text evidence="1">The sequence shown here is derived from an EMBL/GenBank/DDBJ whole genome shotgun (WGS) entry which is preliminary data.</text>
</comment>
<evidence type="ECO:0000313" key="2">
    <source>
        <dbReference type="Proteomes" id="UP000037035"/>
    </source>
</evidence>
<organism evidence="1 2">
    <name type="scientific">Puccinia sorghi</name>
    <dbReference type="NCBI Taxonomy" id="27349"/>
    <lineage>
        <taxon>Eukaryota</taxon>
        <taxon>Fungi</taxon>
        <taxon>Dikarya</taxon>
        <taxon>Basidiomycota</taxon>
        <taxon>Pucciniomycotina</taxon>
        <taxon>Pucciniomycetes</taxon>
        <taxon>Pucciniales</taxon>
        <taxon>Pucciniaceae</taxon>
        <taxon>Puccinia</taxon>
    </lineage>
</organism>
<dbReference type="Proteomes" id="UP000037035">
    <property type="component" value="Unassembled WGS sequence"/>
</dbReference>
<sequence>MSSFLGIKLDDPLWNNGHFYHVQAPWSIAPLVQRGISLVLTLDQVEEEYRILIRGALLCIELAAIDVGNIDPEGKFAVLLPTFPLRSKLKD</sequence>
<dbReference type="PANTHER" id="PTHR33096">
    <property type="entry name" value="CXC2 DOMAIN-CONTAINING PROTEIN"/>
    <property type="match status" value="1"/>
</dbReference>
<dbReference type="AlphaFoldDB" id="A0A0L6U8Z9"/>
<dbReference type="EMBL" id="LAVV01014116">
    <property type="protein sequence ID" value="KNZ45023.1"/>
    <property type="molecule type" value="Genomic_DNA"/>
</dbReference>
<name>A0A0L6U8Z9_9BASI</name>